<organism evidence="9 10">
    <name type="scientific">Blautia wexlerae</name>
    <dbReference type="NCBI Taxonomy" id="418240"/>
    <lineage>
        <taxon>Bacteria</taxon>
        <taxon>Bacillati</taxon>
        <taxon>Bacillota</taxon>
        <taxon>Clostridia</taxon>
        <taxon>Lachnospirales</taxon>
        <taxon>Lachnospiraceae</taxon>
        <taxon>Blautia</taxon>
    </lineage>
</organism>
<sequence length="271" mass="30177">MNKTVVFKSILWLCLGIIFILPVFLIIMNAFKPNNDILTSFISFPKSLYLENFSEAMRIMNFWTVFRNTLFVTVCTVIVASAVSFMSAYGISHLPQKTGDKLYTLFVVGQIIPFHAVMIAISMLSTKLGLTNTHLGLIIFYSGFYTSFGVMTYVGFLKSVPRELEEAAAIDGAGPFRTMVQIILPLVKSTTVTIGILFFLWTWNDLLLPSIMISDVNLRTITVNLYMFKSSTNAQWNLLIAGLVVSMIPIIIIYIVGQKHITSGLTAGAVK</sequence>
<dbReference type="PROSITE" id="PS50928">
    <property type="entry name" value="ABC_TM1"/>
    <property type="match status" value="1"/>
</dbReference>
<name>A0A6L8XYA6_9FIRM</name>
<evidence type="ECO:0000256" key="4">
    <source>
        <dbReference type="ARBA" id="ARBA00022692"/>
    </source>
</evidence>
<evidence type="ECO:0000313" key="9">
    <source>
        <dbReference type="EMBL" id="MZS90941.1"/>
    </source>
</evidence>
<keyword evidence="3" id="KW-1003">Cell membrane</keyword>
<evidence type="ECO:0000256" key="2">
    <source>
        <dbReference type="ARBA" id="ARBA00022448"/>
    </source>
</evidence>
<accession>A0A6L8XYA6</accession>
<dbReference type="PANTHER" id="PTHR43744">
    <property type="entry name" value="ABC TRANSPORTER PERMEASE PROTEIN MG189-RELATED-RELATED"/>
    <property type="match status" value="1"/>
</dbReference>
<evidence type="ECO:0000256" key="6">
    <source>
        <dbReference type="ARBA" id="ARBA00023136"/>
    </source>
</evidence>
<feature type="transmembrane region" description="Helical" evidence="7">
    <location>
        <begin position="12"/>
        <end position="31"/>
    </location>
</feature>
<dbReference type="CDD" id="cd06261">
    <property type="entry name" value="TM_PBP2"/>
    <property type="match status" value="1"/>
</dbReference>
<evidence type="ECO:0000259" key="8">
    <source>
        <dbReference type="PROSITE" id="PS50928"/>
    </source>
</evidence>
<keyword evidence="2 7" id="KW-0813">Transport</keyword>
<dbReference type="GO" id="GO:0055085">
    <property type="term" value="P:transmembrane transport"/>
    <property type="evidence" value="ECO:0007669"/>
    <property type="project" value="InterPro"/>
</dbReference>
<feature type="transmembrane region" description="Helical" evidence="7">
    <location>
        <begin position="103"/>
        <end position="123"/>
    </location>
</feature>
<keyword evidence="6 7" id="KW-0472">Membrane</keyword>
<dbReference type="InterPro" id="IPR000515">
    <property type="entry name" value="MetI-like"/>
</dbReference>
<evidence type="ECO:0000313" key="10">
    <source>
        <dbReference type="Proteomes" id="UP000477156"/>
    </source>
</evidence>
<dbReference type="PANTHER" id="PTHR43744:SF8">
    <property type="entry name" value="SN-GLYCEROL-3-PHOSPHATE TRANSPORT SYSTEM PERMEASE PROTEIN UGPE"/>
    <property type="match status" value="1"/>
</dbReference>
<dbReference type="InterPro" id="IPR035906">
    <property type="entry name" value="MetI-like_sf"/>
</dbReference>
<dbReference type="SUPFAM" id="SSF161098">
    <property type="entry name" value="MetI-like"/>
    <property type="match status" value="1"/>
</dbReference>
<evidence type="ECO:0000256" key="3">
    <source>
        <dbReference type="ARBA" id="ARBA00022475"/>
    </source>
</evidence>
<keyword evidence="5 7" id="KW-1133">Transmembrane helix</keyword>
<evidence type="ECO:0000256" key="1">
    <source>
        <dbReference type="ARBA" id="ARBA00004651"/>
    </source>
</evidence>
<evidence type="ECO:0000256" key="5">
    <source>
        <dbReference type="ARBA" id="ARBA00022989"/>
    </source>
</evidence>
<evidence type="ECO:0000256" key="7">
    <source>
        <dbReference type="RuleBase" id="RU363032"/>
    </source>
</evidence>
<reference evidence="9 10" key="1">
    <citation type="journal article" date="2019" name="Nat. Med.">
        <title>A library of human gut bacterial isolates paired with longitudinal multiomics data enables mechanistic microbiome research.</title>
        <authorList>
            <person name="Poyet M."/>
            <person name="Groussin M."/>
            <person name="Gibbons S.M."/>
            <person name="Avila-Pacheco J."/>
            <person name="Jiang X."/>
            <person name="Kearney S.M."/>
            <person name="Perrotta A.R."/>
            <person name="Berdy B."/>
            <person name="Zhao S."/>
            <person name="Lieberman T.D."/>
            <person name="Swanson P.K."/>
            <person name="Smith M."/>
            <person name="Roesemann S."/>
            <person name="Alexander J.E."/>
            <person name="Rich S.A."/>
            <person name="Livny J."/>
            <person name="Vlamakis H."/>
            <person name="Clish C."/>
            <person name="Bullock K."/>
            <person name="Deik A."/>
            <person name="Scott J."/>
            <person name="Pierce K.A."/>
            <person name="Xavier R.J."/>
            <person name="Alm E.J."/>
        </authorList>
    </citation>
    <scope>NUCLEOTIDE SEQUENCE [LARGE SCALE GENOMIC DNA]</scope>
    <source>
        <strain evidence="9 10">BIOML-A12</strain>
    </source>
</reference>
<dbReference type="Gene3D" id="1.10.3720.10">
    <property type="entry name" value="MetI-like"/>
    <property type="match status" value="1"/>
</dbReference>
<feature type="transmembrane region" description="Helical" evidence="7">
    <location>
        <begin position="135"/>
        <end position="157"/>
    </location>
</feature>
<feature type="transmembrane region" description="Helical" evidence="7">
    <location>
        <begin position="236"/>
        <end position="256"/>
    </location>
</feature>
<comment type="caution">
    <text evidence="9">The sequence shown here is derived from an EMBL/GenBank/DDBJ whole genome shotgun (WGS) entry which is preliminary data.</text>
</comment>
<gene>
    <name evidence="9" type="ORF">GT712_18285</name>
</gene>
<protein>
    <submittedName>
        <fullName evidence="9">ABC transporter permease subunit</fullName>
    </submittedName>
</protein>
<proteinExistence type="inferred from homology"/>
<feature type="transmembrane region" description="Helical" evidence="7">
    <location>
        <begin position="70"/>
        <end position="91"/>
    </location>
</feature>
<dbReference type="Proteomes" id="UP000477156">
    <property type="component" value="Unassembled WGS sequence"/>
</dbReference>
<feature type="transmembrane region" description="Helical" evidence="7">
    <location>
        <begin position="178"/>
        <end position="203"/>
    </location>
</feature>
<comment type="similarity">
    <text evidence="7">Belongs to the binding-protein-dependent transport system permease family.</text>
</comment>
<feature type="domain" description="ABC transmembrane type-1" evidence="8">
    <location>
        <begin position="66"/>
        <end position="257"/>
    </location>
</feature>
<keyword evidence="4 7" id="KW-0812">Transmembrane</keyword>
<dbReference type="AlphaFoldDB" id="A0A6L8XYA6"/>
<dbReference type="GO" id="GO:0005886">
    <property type="term" value="C:plasma membrane"/>
    <property type="evidence" value="ECO:0007669"/>
    <property type="project" value="UniProtKB-SubCell"/>
</dbReference>
<dbReference type="EMBL" id="WWVF01000058">
    <property type="protein sequence ID" value="MZS90941.1"/>
    <property type="molecule type" value="Genomic_DNA"/>
</dbReference>
<comment type="subcellular location">
    <subcellularLocation>
        <location evidence="1 7">Cell membrane</location>
        <topology evidence="1 7">Multi-pass membrane protein</topology>
    </subcellularLocation>
</comment>
<dbReference type="Pfam" id="PF00528">
    <property type="entry name" value="BPD_transp_1"/>
    <property type="match status" value="1"/>
</dbReference>